<accession>A0A9W6T7J7</accession>
<feature type="compositionally biased region" description="Low complexity" evidence="1">
    <location>
        <begin position="172"/>
        <end position="181"/>
    </location>
</feature>
<feature type="compositionally biased region" description="Low complexity" evidence="1">
    <location>
        <begin position="224"/>
        <end position="260"/>
    </location>
</feature>
<dbReference type="SUPFAM" id="SSF50965">
    <property type="entry name" value="Galactose oxidase, central domain"/>
    <property type="match status" value="1"/>
</dbReference>
<dbReference type="Pfam" id="PF24681">
    <property type="entry name" value="Kelch_KLHDC2_KLHL20_DRC7"/>
    <property type="match status" value="1"/>
</dbReference>
<dbReference type="Proteomes" id="UP001165120">
    <property type="component" value="Unassembled WGS sequence"/>
</dbReference>
<reference evidence="2" key="1">
    <citation type="submission" date="2023-04" db="EMBL/GenBank/DDBJ databases">
        <title>Candida boidinii NBRC 10035.</title>
        <authorList>
            <person name="Ichikawa N."/>
            <person name="Sato H."/>
            <person name="Tonouchi N."/>
        </authorList>
    </citation>
    <scope>NUCLEOTIDE SEQUENCE</scope>
    <source>
        <strain evidence="2">NBRC 10035</strain>
    </source>
</reference>
<sequence length="575" mass="64719">MVSLFKKKNKISKSSNNGSSPLQLNRKSSLNDLNNHNTNNTDNADNNTNQIGHKSSYSSGSSSNSTKFSSNIPITPRLPNSLPTPGTSLSTPNHENIMNAMTNNNNDEYSPMIVNNIVSSNPTTPNFVPSFVTNLKDSGASTKFTNINNNNNNDNINTNNNSKDHSHHSQRQHQQPSQMNQGHQRKVSVASYYTTPPQTSDSQDQQKQHPLPKQIRLDPTNNDQYQQSQQPIQQQYYQSSTNNIPPPINNNSTPSKNNNPDQIPIYSPVTVTSQNNINNNMNSLASTPTKSQTPLQIPQQQRQQSSSNQLSKQKSQQFEQYHKEQLQNSPQQRLFVNTPWKKKKLYNSPFPRFSHAASASTSESGAFYLMGGLCGKHVYGDMWIIEPVKNDKTLPSDDYSYIASPIENFDRVPAPRIGHSAVLIGNAFIVFAGDTVTNASQILDNKLYFFNITSLKWTITSPEGARPIGRYGHKISVLNFEAPIPQDELDESDNNNNSTTRWSSYLYVFGGQLEDELFNDIWKFDLSNFRNPKTHWQKIQIDESFSYVPPKLTNHSMIAYDDKLYIYGGTDGQIL</sequence>
<keyword evidence="3" id="KW-1185">Reference proteome</keyword>
<feature type="region of interest" description="Disordered" evidence="1">
    <location>
        <begin position="145"/>
        <end position="334"/>
    </location>
</feature>
<dbReference type="InterPro" id="IPR011043">
    <property type="entry name" value="Gal_Oxase/kelch_b-propeller"/>
</dbReference>
<feature type="compositionally biased region" description="Polar residues" evidence="1">
    <location>
        <begin position="81"/>
        <end position="92"/>
    </location>
</feature>
<feature type="compositionally biased region" description="Low complexity" evidence="1">
    <location>
        <begin position="145"/>
        <end position="161"/>
    </location>
</feature>
<evidence type="ECO:0000256" key="1">
    <source>
        <dbReference type="SAM" id="MobiDB-lite"/>
    </source>
</evidence>
<dbReference type="PANTHER" id="PTHR23244:SF456">
    <property type="entry name" value="MULTIPLE EPIDERMAL GROWTH FACTOR-LIKE DOMAINS PROTEIN 8"/>
    <property type="match status" value="1"/>
</dbReference>
<name>A0A9W6T7J7_CANBO</name>
<dbReference type="PANTHER" id="PTHR23244">
    <property type="entry name" value="KELCH REPEAT DOMAIN"/>
    <property type="match status" value="1"/>
</dbReference>
<comment type="caution">
    <text evidence="2">The sequence shown here is derived from an EMBL/GenBank/DDBJ whole genome shotgun (WGS) entry which is preliminary data.</text>
</comment>
<feature type="compositionally biased region" description="Basic residues" evidence="1">
    <location>
        <begin position="1"/>
        <end position="11"/>
    </location>
</feature>
<dbReference type="EMBL" id="BSXN01002861">
    <property type="protein sequence ID" value="GME77848.1"/>
    <property type="molecule type" value="Genomic_DNA"/>
</dbReference>
<feature type="compositionally biased region" description="Polar residues" evidence="1">
    <location>
        <begin position="21"/>
        <end position="30"/>
    </location>
</feature>
<dbReference type="AlphaFoldDB" id="A0A9W6T7J7"/>
<feature type="compositionally biased region" description="Low complexity" evidence="1">
    <location>
        <begin position="31"/>
        <end position="70"/>
    </location>
</feature>
<dbReference type="GO" id="GO:0061245">
    <property type="term" value="P:establishment or maintenance of bipolar cell polarity"/>
    <property type="evidence" value="ECO:0007669"/>
    <property type="project" value="TreeGrafter"/>
</dbReference>
<proteinExistence type="predicted"/>
<organism evidence="2 3">
    <name type="scientific">Candida boidinii</name>
    <name type="common">Yeast</name>
    <dbReference type="NCBI Taxonomy" id="5477"/>
    <lineage>
        <taxon>Eukaryota</taxon>
        <taxon>Fungi</taxon>
        <taxon>Dikarya</taxon>
        <taxon>Ascomycota</taxon>
        <taxon>Saccharomycotina</taxon>
        <taxon>Pichiomycetes</taxon>
        <taxon>Pichiales</taxon>
        <taxon>Pichiaceae</taxon>
        <taxon>Ogataea</taxon>
        <taxon>Ogataea/Candida clade</taxon>
    </lineage>
</organism>
<dbReference type="InterPro" id="IPR015915">
    <property type="entry name" value="Kelch-typ_b-propeller"/>
</dbReference>
<gene>
    <name evidence="2" type="ORF">Cboi02_000565200</name>
</gene>
<evidence type="ECO:0000313" key="3">
    <source>
        <dbReference type="Proteomes" id="UP001165120"/>
    </source>
</evidence>
<dbReference type="GO" id="GO:0051285">
    <property type="term" value="C:cell cortex of cell tip"/>
    <property type="evidence" value="ECO:0007669"/>
    <property type="project" value="TreeGrafter"/>
</dbReference>
<protein>
    <submittedName>
        <fullName evidence="2">Unnamed protein product</fullName>
    </submittedName>
</protein>
<feature type="compositionally biased region" description="Polar residues" evidence="1">
    <location>
        <begin position="191"/>
        <end position="205"/>
    </location>
</feature>
<feature type="region of interest" description="Disordered" evidence="1">
    <location>
        <begin position="1"/>
        <end position="100"/>
    </location>
</feature>
<dbReference type="Gene3D" id="2.120.10.80">
    <property type="entry name" value="Kelch-type beta propeller"/>
    <property type="match status" value="1"/>
</dbReference>
<feature type="compositionally biased region" description="Low complexity" evidence="1">
    <location>
        <begin position="291"/>
        <end position="317"/>
    </location>
</feature>
<evidence type="ECO:0000313" key="2">
    <source>
        <dbReference type="EMBL" id="GME77848.1"/>
    </source>
</evidence>